<dbReference type="InterPro" id="IPR016181">
    <property type="entry name" value="Acyl_CoA_acyltransferase"/>
</dbReference>
<dbReference type="EMBL" id="CM010725">
    <property type="protein sequence ID" value="RZC82184.1"/>
    <property type="molecule type" value="Genomic_DNA"/>
</dbReference>
<dbReference type="Proteomes" id="UP000316621">
    <property type="component" value="Chromosome 11"/>
</dbReference>
<reference evidence="5 6" key="1">
    <citation type="journal article" date="2018" name="Science">
        <title>The opium poppy genome and morphinan production.</title>
        <authorList>
            <person name="Guo L."/>
            <person name="Winzer T."/>
            <person name="Yang X."/>
            <person name="Li Y."/>
            <person name="Ning Z."/>
            <person name="He Z."/>
            <person name="Teodor R."/>
            <person name="Lu Y."/>
            <person name="Bowser T.A."/>
            <person name="Graham I.A."/>
            <person name="Ye K."/>
        </authorList>
    </citation>
    <scope>NUCLEOTIDE SEQUENCE [LARGE SCALE GENOMIC DNA]</scope>
    <source>
        <strain evidence="6">cv. HN1</strain>
        <tissue evidence="5">Leaves</tissue>
    </source>
</reference>
<evidence type="ECO:0000259" key="4">
    <source>
        <dbReference type="PROSITE" id="PS51186"/>
    </source>
</evidence>
<protein>
    <recommendedName>
        <fullName evidence="4">N-acetyltransferase domain-containing protein</fullName>
    </recommendedName>
</protein>
<organism evidence="5 6">
    <name type="scientific">Papaver somniferum</name>
    <name type="common">Opium poppy</name>
    <dbReference type="NCBI Taxonomy" id="3469"/>
    <lineage>
        <taxon>Eukaryota</taxon>
        <taxon>Viridiplantae</taxon>
        <taxon>Streptophyta</taxon>
        <taxon>Embryophyta</taxon>
        <taxon>Tracheophyta</taxon>
        <taxon>Spermatophyta</taxon>
        <taxon>Magnoliopsida</taxon>
        <taxon>Ranunculales</taxon>
        <taxon>Papaveraceae</taxon>
        <taxon>Papaveroideae</taxon>
        <taxon>Papaver</taxon>
    </lineage>
</organism>
<dbReference type="STRING" id="3469.A0A4Y7L9H0"/>
<dbReference type="PANTHER" id="PTHR23091:SF4">
    <property type="entry name" value="N-TERMINAL AMINO-ACID N(ALPHA)-ACETYLTRANSFERASE NATA"/>
    <property type="match status" value="1"/>
</dbReference>
<dbReference type="AlphaFoldDB" id="A0A4Y7L9H0"/>
<evidence type="ECO:0000256" key="3">
    <source>
        <dbReference type="ARBA" id="ARBA00025786"/>
    </source>
</evidence>
<feature type="domain" description="N-acetyltransferase" evidence="4">
    <location>
        <begin position="1"/>
        <end position="141"/>
    </location>
</feature>
<comment type="similarity">
    <text evidence="3">Belongs to the acetyltransferase family. ARD1 subfamily.</text>
</comment>
<dbReference type="SUPFAM" id="SSF55729">
    <property type="entry name" value="Acyl-CoA N-acyltransferases (Nat)"/>
    <property type="match status" value="1"/>
</dbReference>
<dbReference type="GO" id="GO:0031415">
    <property type="term" value="C:NatA complex"/>
    <property type="evidence" value="ECO:0007669"/>
    <property type="project" value="InterPro"/>
</dbReference>
<dbReference type="GO" id="GO:1990189">
    <property type="term" value="F:protein N-terminal-serine acetyltransferase activity"/>
    <property type="evidence" value="ECO:0007669"/>
    <property type="project" value="TreeGrafter"/>
</dbReference>
<dbReference type="PANTHER" id="PTHR23091">
    <property type="entry name" value="N-TERMINAL ACETYLTRANSFERASE"/>
    <property type="match status" value="1"/>
</dbReference>
<dbReference type="GO" id="GO:1990190">
    <property type="term" value="F:protein-N-terminal-glutamate acetyltransferase activity"/>
    <property type="evidence" value="ECO:0007669"/>
    <property type="project" value="TreeGrafter"/>
</dbReference>
<evidence type="ECO:0000256" key="2">
    <source>
        <dbReference type="ARBA" id="ARBA00023315"/>
    </source>
</evidence>
<dbReference type="Gene3D" id="3.40.630.30">
    <property type="match status" value="1"/>
</dbReference>
<dbReference type="Gramene" id="RZC82184">
    <property type="protein sequence ID" value="RZC82184"/>
    <property type="gene ID" value="C5167_044971"/>
</dbReference>
<name>A0A4Y7L9H0_PAPSO</name>
<keyword evidence="2" id="KW-0012">Acyltransferase</keyword>
<dbReference type="Pfam" id="PF00583">
    <property type="entry name" value="Acetyltransf_1"/>
    <property type="match status" value="1"/>
</dbReference>
<accession>A0A4Y7L9H0</accession>
<keyword evidence="6" id="KW-1185">Reference proteome</keyword>
<evidence type="ECO:0000313" key="6">
    <source>
        <dbReference type="Proteomes" id="UP000316621"/>
    </source>
</evidence>
<evidence type="ECO:0000256" key="1">
    <source>
        <dbReference type="ARBA" id="ARBA00022679"/>
    </source>
</evidence>
<dbReference type="InterPro" id="IPR000182">
    <property type="entry name" value="GNAT_dom"/>
</dbReference>
<dbReference type="PROSITE" id="PS51186">
    <property type="entry name" value="GNAT"/>
    <property type="match status" value="1"/>
</dbReference>
<keyword evidence="1" id="KW-0808">Transferase</keyword>
<dbReference type="CDD" id="cd04301">
    <property type="entry name" value="NAT_SF"/>
    <property type="match status" value="1"/>
</dbReference>
<proteinExistence type="inferred from homology"/>
<sequence>MDDIPGIQACNFLCFPEEDPRDSYYYKDRIVFWPKLFYVYQSGGILGYVVGKMVGERHGYISYLGVHPDKRKQGIARKLMTAAEKALVQEYGSEYVSLHVRRSSVAAINLFTEKLGYQIQITAAEFYDNEEDAYVMSSCII</sequence>
<dbReference type="InterPro" id="IPR045047">
    <property type="entry name" value="Ard1-like"/>
</dbReference>
<evidence type="ECO:0000313" key="5">
    <source>
        <dbReference type="EMBL" id="RZC82184.1"/>
    </source>
</evidence>
<gene>
    <name evidence="5" type="ORF">C5167_044971</name>
</gene>
<dbReference type="OMA" id="NIRVARP"/>